<evidence type="ECO:0000313" key="2">
    <source>
        <dbReference type="EMBL" id="QQX24889.1"/>
    </source>
</evidence>
<evidence type="ECO:0000313" key="3">
    <source>
        <dbReference type="Proteomes" id="UP000075666"/>
    </source>
</evidence>
<evidence type="ECO:0000313" key="4">
    <source>
        <dbReference type="Proteomes" id="UP000595512"/>
    </source>
</evidence>
<dbReference type="EMBL" id="CP066701">
    <property type="protein sequence ID" value="QQX24889.1"/>
    <property type="molecule type" value="Genomic_DNA"/>
</dbReference>
<sequence>MMVPIELNTAKAHLIASFFDQYLILNEEEEKQLEKEIKSLNRNEAMKVMELKTESRKGKEMLQFLSLIGLYNSIPQ</sequence>
<accession>A0A150KKX4</accession>
<dbReference type="Proteomes" id="UP000595512">
    <property type="component" value="Chromosome"/>
</dbReference>
<reference evidence="1 3" key="1">
    <citation type="submission" date="2016-01" db="EMBL/GenBank/DDBJ databases">
        <title>Genome Sequences of Twelve Sporeforming Bacillus Species Isolated from Foods.</title>
        <authorList>
            <person name="Berendsen E.M."/>
            <person name="Wells-Bennik M.H."/>
            <person name="Krawcyk A.O."/>
            <person name="De Jong A."/>
            <person name="Holsappel S."/>
            <person name="Eijlander R.T."/>
            <person name="Kuipers O.P."/>
        </authorList>
    </citation>
    <scope>NUCLEOTIDE SEQUENCE [LARGE SCALE GENOMIC DNA]</scope>
    <source>
        <strain evidence="1 3">B4102</strain>
    </source>
</reference>
<organism evidence="1 3">
    <name type="scientific">Heyndrickxia sporothermodurans</name>
    <dbReference type="NCBI Taxonomy" id="46224"/>
    <lineage>
        <taxon>Bacteria</taxon>
        <taxon>Bacillati</taxon>
        <taxon>Bacillota</taxon>
        <taxon>Bacilli</taxon>
        <taxon>Bacillales</taxon>
        <taxon>Bacillaceae</taxon>
        <taxon>Heyndrickxia</taxon>
    </lineage>
</organism>
<reference evidence="2 4" key="2">
    <citation type="submission" date="2020-12" db="EMBL/GenBank/DDBJ databases">
        <title>Taxonomic evaluation of the Bacillus sporothermodurans group of bacteria based on whole genome sequences.</title>
        <authorList>
            <person name="Fiedler G."/>
            <person name="Herbstmann A.-D."/>
            <person name="Doll E."/>
            <person name="Wenning M."/>
            <person name="Brinks E."/>
            <person name="Kabisch J."/>
            <person name="Breitenwieser F."/>
            <person name="Lappann M."/>
            <person name="Boehnlein C."/>
            <person name="Franz C."/>
        </authorList>
    </citation>
    <scope>NUCLEOTIDE SEQUENCE [LARGE SCALE GENOMIC DNA]</scope>
    <source>
        <strain evidence="2 4">DSM 10599</strain>
    </source>
</reference>
<dbReference type="EMBL" id="LQYN01000129">
    <property type="protein sequence ID" value="KYC89950.1"/>
    <property type="molecule type" value="Genomic_DNA"/>
</dbReference>
<gene>
    <name evidence="1" type="ORF">B4102_3957</name>
    <name evidence="2" type="ORF">JGZ69_19490</name>
</gene>
<proteinExistence type="predicted"/>
<keyword evidence="3" id="KW-1185">Reference proteome</keyword>
<evidence type="ECO:0000313" key="1">
    <source>
        <dbReference type="EMBL" id="KYC89950.1"/>
    </source>
</evidence>
<dbReference type="Proteomes" id="UP000075666">
    <property type="component" value="Unassembled WGS sequence"/>
</dbReference>
<dbReference type="RefSeq" id="WP_066235645.1">
    <property type="nucleotide sequence ID" value="NZ_CP066701.1"/>
</dbReference>
<dbReference type="KEGG" id="hspo:JGZ69_19490"/>
<dbReference type="PATRIC" id="fig|46224.3.peg.1102"/>
<dbReference type="AlphaFoldDB" id="A0A150KKX4"/>
<protein>
    <submittedName>
        <fullName evidence="1">Uncharacterized protein</fullName>
    </submittedName>
</protein>
<name>A0A150KKX4_9BACI</name>